<dbReference type="Proteomes" id="UP000315995">
    <property type="component" value="Chromosome"/>
</dbReference>
<dbReference type="Pfam" id="PF19279">
    <property type="entry name" value="YegS_C"/>
    <property type="match status" value="1"/>
</dbReference>
<proteinExistence type="predicted"/>
<dbReference type="RefSeq" id="WP_141199598.1">
    <property type="nucleotide sequence ID" value="NZ_CP041186.1"/>
</dbReference>
<dbReference type="EMBL" id="CP041186">
    <property type="protein sequence ID" value="QDG53137.1"/>
    <property type="molecule type" value="Genomic_DNA"/>
</dbReference>
<dbReference type="PANTHER" id="PTHR12358">
    <property type="entry name" value="SPHINGOSINE KINASE"/>
    <property type="match status" value="1"/>
</dbReference>
<reference evidence="6 7" key="1">
    <citation type="submission" date="2019-06" db="EMBL/GenBank/DDBJ databases">
        <title>Persicimonas caeni gen. nov., sp. nov., a predatory bacterium isolated from solar saltern.</title>
        <authorList>
            <person name="Wang S."/>
        </authorList>
    </citation>
    <scope>NUCLEOTIDE SEQUENCE [LARGE SCALE GENOMIC DNA]</scope>
    <source>
        <strain evidence="6 7">YN101</strain>
    </source>
</reference>
<dbReference type="GO" id="GO:0005524">
    <property type="term" value="F:ATP binding"/>
    <property type="evidence" value="ECO:0007669"/>
    <property type="project" value="UniProtKB-KW"/>
</dbReference>
<evidence type="ECO:0000256" key="3">
    <source>
        <dbReference type="ARBA" id="ARBA00022777"/>
    </source>
</evidence>
<accession>A0A5B8YFD6</accession>
<keyword evidence="3 6" id="KW-0418">Kinase</keyword>
<dbReference type="InterPro" id="IPR017438">
    <property type="entry name" value="ATP-NAD_kinase_N"/>
</dbReference>
<dbReference type="InterPro" id="IPR005218">
    <property type="entry name" value="Diacylglycerol/lipid_kinase"/>
</dbReference>
<evidence type="ECO:0000259" key="5">
    <source>
        <dbReference type="PROSITE" id="PS50146"/>
    </source>
</evidence>
<accession>A0A4Y6PYR0</accession>
<evidence type="ECO:0000313" key="6">
    <source>
        <dbReference type="EMBL" id="QDG53137.1"/>
    </source>
</evidence>
<dbReference type="OrthoDB" id="142078at2"/>
<dbReference type="InterPro" id="IPR016064">
    <property type="entry name" value="NAD/diacylglycerol_kinase_sf"/>
</dbReference>
<evidence type="ECO:0000256" key="4">
    <source>
        <dbReference type="ARBA" id="ARBA00022840"/>
    </source>
</evidence>
<dbReference type="InterPro" id="IPR045540">
    <property type="entry name" value="YegS/DAGK_C"/>
</dbReference>
<dbReference type="AlphaFoldDB" id="A0A4Y6PYR0"/>
<dbReference type="Gene3D" id="3.40.50.10330">
    <property type="entry name" value="Probable inorganic polyphosphate/atp-NAD kinase, domain 1"/>
    <property type="match status" value="1"/>
</dbReference>
<feature type="domain" description="DAGKc" evidence="5">
    <location>
        <begin position="1"/>
        <end position="127"/>
    </location>
</feature>
<evidence type="ECO:0000313" key="7">
    <source>
        <dbReference type="Proteomes" id="UP000315995"/>
    </source>
</evidence>
<keyword evidence="4" id="KW-0067">ATP-binding</keyword>
<dbReference type="NCBIfam" id="TIGR00147">
    <property type="entry name" value="YegS/Rv2252/BmrU family lipid kinase"/>
    <property type="match status" value="1"/>
</dbReference>
<keyword evidence="1" id="KW-0808">Transferase</keyword>
<dbReference type="Gene3D" id="2.60.200.40">
    <property type="match status" value="1"/>
</dbReference>
<organism evidence="6 7">
    <name type="scientific">Persicimonas caeni</name>
    <dbReference type="NCBI Taxonomy" id="2292766"/>
    <lineage>
        <taxon>Bacteria</taxon>
        <taxon>Deltaproteobacteria</taxon>
        <taxon>Bradymonadales</taxon>
        <taxon>Bradymonadaceae</taxon>
        <taxon>Persicimonas</taxon>
    </lineage>
</organism>
<dbReference type="InterPro" id="IPR001206">
    <property type="entry name" value="Diacylglycerol_kinase_cat_dom"/>
</dbReference>
<name>A0A4Y6PYR0_PERCE</name>
<dbReference type="PANTHER" id="PTHR12358:SF54">
    <property type="entry name" value="SPHINGOSINE KINASE RELATED PROTEIN"/>
    <property type="match status" value="1"/>
</dbReference>
<keyword evidence="2" id="KW-0547">Nucleotide-binding</keyword>
<dbReference type="SMART" id="SM00046">
    <property type="entry name" value="DAGKc"/>
    <property type="match status" value="1"/>
</dbReference>
<dbReference type="InterPro" id="IPR050187">
    <property type="entry name" value="Lipid_Phosphate_FormReg"/>
</dbReference>
<dbReference type="GO" id="GO:0008654">
    <property type="term" value="P:phospholipid biosynthetic process"/>
    <property type="evidence" value="ECO:0007669"/>
    <property type="project" value="InterPro"/>
</dbReference>
<evidence type="ECO:0000256" key="2">
    <source>
        <dbReference type="ARBA" id="ARBA00022741"/>
    </source>
</evidence>
<dbReference type="SUPFAM" id="SSF111331">
    <property type="entry name" value="NAD kinase/diacylglycerol kinase-like"/>
    <property type="match status" value="1"/>
</dbReference>
<sequence length="319" mass="34215">MNTRLILNPEAGSTAKNDELVAEIRRLDGVQVFQTEGPGDAERLALQAARDGIERVIAAGGDGTVNEVLNGLASHLDKVTLGVLPLGTGNDLARSLGLPDDPGLALKYLLRTDDTRYIDVMRVTHPEGSRLGLNHINAGYSHLITDSITPQMKRRWGPLAYLKSAASQLREREEYHTRIRWDDGAVEVVDAVNVLVANGRTVAGGLRVAPEASMEDGAIQVVVLRAGSLVELAGMAAKMLVGNILESDQVISRPARSVHIESTPPMVFSVDGEEVCEHVVDVRVVPGALRAVVGPNYVVEPALTELDVDEGFDEHPPPA</sequence>
<dbReference type="PROSITE" id="PS50146">
    <property type="entry name" value="DAGK"/>
    <property type="match status" value="1"/>
</dbReference>
<dbReference type="GO" id="GO:0016301">
    <property type="term" value="F:kinase activity"/>
    <property type="evidence" value="ECO:0007669"/>
    <property type="project" value="UniProtKB-KW"/>
</dbReference>
<dbReference type="Pfam" id="PF00781">
    <property type="entry name" value="DAGK_cat"/>
    <property type="match status" value="1"/>
</dbReference>
<evidence type="ECO:0000256" key="1">
    <source>
        <dbReference type="ARBA" id="ARBA00022679"/>
    </source>
</evidence>
<gene>
    <name evidence="6" type="ORF">FIV42_21040</name>
</gene>
<protein>
    <submittedName>
        <fullName evidence="6">Diacylglycerol kinase family lipid kinase</fullName>
    </submittedName>
</protein>
<keyword evidence="7" id="KW-1185">Reference proteome</keyword>